<dbReference type="InterPro" id="IPR043132">
    <property type="entry name" value="BCAT-like_C"/>
</dbReference>
<dbReference type="RefSeq" id="XP_002552174.1">
    <property type="nucleotide sequence ID" value="XM_002552128.1"/>
</dbReference>
<proteinExistence type="predicted"/>
<dbReference type="FunCoup" id="C5DD75">
    <property type="interactions" value="129"/>
</dbReference>
<dbReference type="OMA" id="CYKMRVL"/>
<dbReference type="GO" id="GO:0003824">
    <property type="term" value="F:catalytic activity"/>
    <property type="evidence" value="ECO:0007669"/>
    <property type="project" value="InterPro"/>
</dbReference>
<name>C5DD75_LACTC</name>
<dbReference type="eggNOG" id="ENOG502QQMK">
    <property type="taxonomic scope" value="Eukaryota"/>
</dbReference>
<sequence length="379" mass="42353">MEGADGNGLTAMQQQISEIVQHGVIDPNFKFSDADFEILSTLRYDPGFTHTNGGGSSGTAEDELDPRLSAADVREALGESPLSDSGEYSIDTIAQMLGEMQKDTLPLSPPPEAEEELETSEYGLKKIFYNRFLLLGEQFKRLNLALSFFKWNFSIPFELLLEKLIQALPCPLELATDLSSRMQALLSVKKCYKMRVLVSSSGRMRVEAHELPQNWGNFATASQYFVNTVLRGFLPQQDEVWDVFVDTQAIVASPFTTFKTTRRGHYNAARERMTELSERVHNPARKSEILVYNSAFELMEGSISNAALLLNGNETSNSLYQTPFLTSGCLCGVMRYYLLKKNLITEGNIDVRHLNVGDQVLLFNGVMGCVRGVIRNSLE</sequence>
<dbReference type="SUPFAM" id="SSF56752">
    <property type="entry name" value="D-aminoacid aminotransferase-like PLP-dependent enzymes"/>
    <property type="match status" value="1"/>
</dbReference>
<protein>
    <submittedName>
        <fullName evidence="1">KLTH0B08932p</fullName>
    </submittedName>
</protein>
<dbReference type="GeneID" id="8291017"/>
<dbReference type="EMBL" id="CU928166">
    <property type="protein sequence ID" value="CAR21736.1"/>
    <property type="molecule type" value="Genomic_DNA"/>
</dbReference>
<dbReference type="Gene3D" id="3.20.10.10">
    <property type="entry name" value="D-amino Acid Aminotransferase, subunit A, domain 2"/>
    <property type="match status" value="1"/>
</dbReference>
<accession>C5DD75</accession>
<gene>
    <name evidence="1" type="ordered locus">KLTH0B08932g</name>
</gene>
<dbReference type="InterPro" id="IPR001544">
    <property type="entry name" value="Aminotrans_IV"/>
</dbReference>
<dbReference type="STRING" id="559295.C5DD75"/>
<keyword evidence="2" id="KW-1185">Reference proteome</keyword>
<evidence type="ECO:0000313" key="2">
    <source>
        <dbReference type="Proteomes" id="UP000002036"/>
    </source>
</evidence>
<dbReference type="AlphaFoldDB" id="C5DD75"/>
<reference evidence="1 2" key="1">
    <citation type="journal article" date="2009" name="Genome Res.">
        <title>Comparative genomics of protoploid Saccharomycetaceae.</title>
        <authorList>
            <consortium name="The Genolevures Consortium"/>
            <person name="Souciet J.-L."/>
            <person name="Dujon B."/>
            <person name="Gaillardin C."/>
            <person name="Johnston M."/>
            <person name="Baret P.V."/>
            <person name="Cliften P."/>
            <person name="Sherman D.J."/>
            <person name="Weissenbach J."/>
            <person name="Westhof E."/>
            <person name="Wincker P."/>
            <person name="Jubin C."/>
            <person name="Poulain J."/>
            <person name="Barbe V."/>
            <person name="Segurens B."/>
            <person name="Artiguenave F."/>
            <person name="Anthouard V."/>
            <person name="Vacherie B."/>
            <person name="Val M.-E."/>
            <person name="Fulton R.S."/>
            <person name="Minx P."/>
            <person name="Wilson R."/>
            <person name="Durrens P."/>
            <person name="Jean G."/>
            <person name="Marck C."/>
            <person name="Martin T."/>
            <person name="Nikolski M."/>
            <person name="Rolland T."/>
            <person name="Seret M.-L."/>
            <person name="Casaregola S."/>
            <person name="Despons L."/>
            <person name="Fairhead C."/>
            <person name="Fischer G."/>
            <person name="Lafontaine I."/>
            <person name="Leh V."/>
            <person name="Lemaire M."/>
            <person name="de Montigny J."/>
            <person name="Neuveglise C."/>
            <person name="Thierry A."/>
            <person name="Blanc-Lenfle I."/>
            <person name="Bleykasten C."/>
            <person name="Diffels J."/>
            <person name="Fritsch E."/>
            <person name="Frangeul L."/>
            <person name="Goeffon A."/>
            <person name="Jauniaux N."/>
            <person name="Kachouri-Lafond R."/>
            <person name="Payen C."/>
            <person name="Potier S."/>
            <person name="Pribylova L."/>
            <person name="Ozanne C."/>
            <person name="Richard G.-F."/>
            <person name="Sacerdot C."/>
            <person name="Straub M.-L."/>
            <person name="Talla E."/>
        </authorList>
    </citation>
    <scope>NUCLEOTIDE SEQUENCE [LARGE SCALE GENOMIC DNA]</scope>
    <source>
        <strain evidence="2">ATCC 56472 / CBS 6340 / NRRL Y-8284</strain>
    </source>
</reference>
<dbReference type="OrthoDB" id="5288718at2759"/>
<dbReference type="InterPro" id="IPR036038">
    <property type="entry name" value="Aminotransferase-like"/>
</dbReference>
<dbReference type="Proteomes" id="UP000002036">
    <property type="component" value="Chromosome B"/>
</dbReference>
<evidence type="ECO:0000313" key="1">
    <source>
        <dbReference type="EMBL" id="CAR21736.1"/>
    </source>
</evidence>
<dbReference type="KEGG" id="lth:KLTH0B08932g"/>
<dbReference type="HOGENOM" id="CLU_020844_6_0_1"/>
<organism evidence="1 2">
    <name type="scientific">Lachancea thermotolerans (strain ATCC 56472 / CBS 6340 / NRRL Y-8284)</name>
    <name type="common">Yeast</name>
    <name type="synonym">Kluyveromyces thermotolerans</name>
    <dbReference type="NCBI Taxonomy" id="559295"/>
    <lineage>
        <taxon>Eukaryota</taxon>
        <taxon>Fungi</taxon>
        <taxon>Dikarya</taxon>
        <taxon>Ascomycota</taxon>
        <taxon>Saccharomycotina</taxon>
        <taxon>Saccharomycetes</taxon>
        <taxon>Saccharomycetales</taxon>
        <taxon>Saccharomycetaceae</taxon>
        <taxon>Lachancea</taxon>
    </lineage>
</organism>
<dbReference type="Pfam" id="PF01063">
    <property type="entry name" value="Aminotran_4"/>
    <property type="match status" value="1"/>
</dbReference>
<dbReference type="InParanoid" id="C5DD75"/>